<dbReference type="Gene3D" id="2.30.30.140">
    <property type="match status" value="1"/>
</dbReference>
<comment type="caution">
    <text evidence="3">The sequence shown here is derived from an EMBL/GenBank/DDBJ whole genome shotgun (WGS) entry which is preliminary data.</text>
</comment>
<reference evidence="3 4" key="2">
    <citation type="submission" date="2019-01" db="EMBL/GenBank/DDBJ databases">
        <title>Tautonia sociabilis, a novel thermotolerant planctomycete of Isosphaeraceae family, isolated from a 4000 m deep subterranean habitat.</title>
        <authorList>
            <person name="Kovaleva O.L."/>
            <person name="Elcheninov A.G."/>
            <person name="Van Heerden E."/>
            <person name="Toshchakov S.V."/>
            <person name="Novikov A."/>
            <person name="Bonch-Osmolovskaya E.A."/>
            <person name="Kublanov I.V."/>
        </authorList>
    </citation>
    <scope>NUCLEOTIDE SEQUENCE [LARGE SCALE GENOMIC DNA]</scope>
    <source>
        <strain evidence="3 4">GM2012</strain>
    </source>
</reference>
<dbReference type="Pfam" id="PF01455">
    <property type="entry name" value="HupF_HypC"/>
    <property type="match status" value="1"/>
</dbReference>
<evidence type="ECO:0000313" key="3">
    <source>
        <dbReference type="EMBL" id="RUL85635.1"/>
    </source>
</evidence>
<dbReference type="EMBL" id="RYZH01000038">
    <property type="protein sequence ID" value="RUL85635.1"/>
    <property type="molecule type" value="Genomic_DNA"/>
</dbReference>
<dbReference type="PRINTS" id="PR00445">
    <property type="entry name" value="HUPFHYPC"/>
</dbReference>
<reference evidence="3 4" key="1">
    <citation type="submission" date="2018-12" db="EMBL/GenBank/DDBJ databases">
        <authorList>
            <person name="Toschakov S.V."/>
        </authorList>
    </citation>
    <scope>NUCLEOTIDE SEQUENCE [LARGE SCALE GENOMIC DNA]</scope>
    <source>
        <strain evidence="3 4">GM2012</strain>
    </source>
</reference>
<sequence length="95" mass="9991">MCLAIPGRIVSLDPDEPGEATAEIGGVRRRVNVDLLREEGVGPGDWILVHVGFALSKVGEEEAREQLRLLAMLGEDGVPEPDPGGGEGGDPDATY</sequence>
<protein>
    <submittedName>
        <fullName evidence="3">HypC/HybG/HupF family hydrogenase formation chaperone</fullName>
    </submittedName>
</protein>
<dbReference type="InterPro" id="IPR019812">
    <property type="entry name" value="Hydgase_assmbl_chp_CS"/>
</dbReference>
<comment type="similarity">
    <text evidence="1">Belongs to the HupF/HypC family.</text>
</comment>
<evidence type="ECO:0000256" key="1">
    <source>
        <dbReference type="ARBA" id="ARBA00006018"/>
    </source>
</evidence>
<keyword evidence="4" id="KW-1185">Reference proteome</keyword>
<accession>A0A432MGC2</accession>
<evidence type="ECO:0000313" key="4">
    <source>
        <dbReference type="Proteomes" id="UP000280296"/>
    </source>
</evidence>
<dbReference type="GO" id="GO:1902670">
    <property type="term" value="F:carbon dioxide binding"/>
    <property type="evidence" value="ECO:0007669"/>
    <property type="project" value="TreeGrafter"/>
</dbReference>
<proteinExistence type="inferred from homology"/>
<dbReference type="PANTHER" id="PTHR35177">
    <property type="entry name" value="HYDROGENASE MATURATION FACTOR HYBG"/>
    <property type="match status" value="1"/>
</dbReference>
<dbReference type="PANTHER" id="PTHR35177:SF2">
    <property type="entry name" value="HYDROGENASE MATURATION FACTOR HYBG"/>
    <property type="match status" value="1"/>
</dbReference>
<dbReference type="InterPro" id="IPR001109">
    <property type="entry name" value="Hydrogenase_HupF/HypC"/>
</dbReference>
<dbReference type="GO" id="GO:0051604">
    <property type="term" value="P:protein maturation"/>
    <property type="evidence" value="ECO:0007669"/>
    <property type="project" value="TreeGrafter"/>
</dbReference>
<gene>
    <name evidence="3" type="ORF">TsocGM_18175</name>
</gene>
<dbReference type="GO" id="GO:0005506">
    <property type="term" value="F:iron ion binding"/>
    <property type="evidence" value="ECO:0007669"/>
    <property type="project" value="TreeGrafter"/>
</dbReference>
<dbReference type="PROSITE" id="PS01097">
    <property type="entry name" value="HUPF_HYPC"/>
    <property type="match status" value="1"/>
</dbReference>
<dbReference type="AlphaFoldDB" id="A0A432MGC2"/>
<dbReference type="Proteomes" id="UP000280296">
    <property type="component" value="Unassembled WGS sequence"/>
</dbReference>
<dbReference type="OrthoDB" id="9806017at2"/>
<dbReference type="FunFam" id="2.30.30.140:FF:000022">
    <property type="entry name" value="Hydrogenase assembly chaperone HybG"/>
    <property type="match status" value="1"/>
</dbReference>
<name>A0A432MGC2_9BACT</name>
<dbReference type="SUPFAM" id="SSF159127">
    <property type="entry name" value="HupF/HypC-like"/>
    <property type="match status" value="1"/>
</dbReference>
<evidence type="ECO:0000256" key="2">
    <source>
        <dbReference type="SAM" id="MobiDB-lite"/>
    </source>
</evidence>
<feature type="region of interest" description="Disordered" evidence="2">
    <location>
        <begin position="74"/>
        <end position="95"/>
    </location>
</feature>
<dbReference type="RefSeq" id="WP_126726883.1">
    <property type="nucleotide sequence ID" value="NZ_RYZH01000038.1"/>
</dbReference>
<dbReference type="NCBIfam" id="TIGR00074">
    <property type="entry name" value="hypC_hupF"/>
    <property type="match status" value="1"/>
</dbReference>
<organism evidence="3 4">
    <name type="scientific">Tautonia sociabilis</name>
    <dbReference type="NCBI Taxonomy" id="2080755"/>
    <lineage>
        <taxon>Bacteria</taxon>
        <taxon>Pseudomonadati</taxon>
        <taxon>Planctomycetota</taxon>
        <taxon>Planctomycetia</taxon>
        <taxon>Isosphaerales</taxon>
        <taxon>Isosphaeraceae</taxon>
        <taxon>Tautonia</taxon>
    </lineage>
</organism>